<evidence type="ECO:0000256" key="6">
    <source>
        <dbReference type="ARBA" id="ARBA00022692"/>
    </source>
</evidence>
<evidence type="ECO:0000313" key="14">
    <source>
        <dbReference type="Proteomes" id="UP001548189"/>
    </source>
</evidence>
<keyword evidence="14" id="KW-1185">Reference proteome</keyword>
<dbReference type="RefSeq" id="WP_353897308.1">
    <property type="nucleotide sequence ID" value="NZ_JBEVCJ010000026.1"/>
</dbReference>
<comment type="caution">
    <text evidence="13">The sequence shown here is derived from an EMBL/GenBank/DDBJ whole genome shotgun (WGS) entry which is preliminary data.</text>
</comment>
<dbReference type="InterPro" id="IPR024230">
    <property type="entry name" value="GspL_cyto_dom"/>
</dbReference>
<keyword evidence="7 10" id="KW-0653">Protein transport</keyword>
<gene>
    <name evidence="13" type="primary">gspL</name>
    <name evidence="13" type="ORF">ABVT43_16405</name>
</gene>
<keyword evidence="3 10" id="KW-0813">Transport</keyword>
<proteinExistence type="inferred from homology"/>
<feature type="domain" description="GspL periplasmic" evidence="12">
    <location>
        <begin position="270"/>
        <end position="418"/>
    </location>
</feature>
<evidence type="ECO:0000256" key="7">
    <source>
        <dbReference type="ARBA" id="ARBA00022927"/>
    </source>
</evidence>
<dbReference type="Pfam" id="PF12693">
    <property type="entry name" value="GspL_C"/>
    <property type="match status" value="1"/>
</dbReference>
<keyword evidence="8" id="KW-1133">Transmembrane helix</keyword>
<comment type="function">
    <text evidence="10">Inner membrane component of the type II secretion system required for the energy-dependent secretion of extracellular factors such as proteases and toxins from the periplasm.</text>
</comment>
<evidence type="ECO:0000256" key="3">
    <source>
        <dbReference type="ARBA" id="ARBA00022448"/>
    </source>
</evidence>
<evidence type="ECO:0000256" key="10">
    <source>
        <dbReference type="PIRNR" id="PIRNR015761"/>
    </source>
</evidence>
<protein>
    <recommendedName>
        <fullName evidence="10">Type II secretion system protein L</fullName>
        <shortName evidence="10">T2SS protein L</shortName>
    </recommendedName>
</protein>
<organism evidence="13 14">
    <name type="scientific">Aliikangiella maris</name>
    <dbReference type="NCBI Taxonomy" id="3162458"/>
    <lineage>
        <taxon>Bacteria</taxon>
        <taxon>Pseudomonadati</taxon>
        <taxon>Pseudomonadota</taxon>
        <taxon>Gammaproteobacteria</taxon>
        <taxon>Oceanospirillales</taxon>
        <taxon>Pleioneaceae</taxon>
        <taxon>Aliikangiella</taxon>
    </lineage>
</organism>
<sequence length="418" mass="46900">MSKLVIFWGDKSSDRFYWCVDSGNAEEAVSIASSQIESHEILKADLACMAEFARNKKVELVLSSNDIHFNQVELPNKAQRHLRKAIPFIIEEHVADAVDHLFFAIGTREASGKIPVRGVQLTYLNNLIEIFEKAEVKLDAIKVDLDLLKTPEEGLLGVLTNDMVLLKSDDGRAWSCYQQDFSWIVQRVIASERSEEDLPIATPLKIIGDNESVLQNFEQQLPVGMFAPDIQQVDAVEQYLTDNSVAKLNLLQGEFEPEAESSPFKNMLYKVASIAAMVLVAHLAYQGTQWFWLSAQNEALNNERSVLWKQAFPGRKEPSNPDKTLRTFLKTAGSGSGDASFLAMLNSTAELITDLNQIYPTNISYNSARNELRMDLIAKDLPVLNQYRDALKNAGHEVEMSSANQRGDAYSSRLIVRR</sequence>
<dbReference type="Pfam" id="PF05134">
    <property type="entry name" value="T2SSL"/>
    <property type="match status" value="1"/>
</dbReference>
<keyword evidence="5" id="KW-0997">Cell inner membrane</keyword>
<comment type="similarity">
    <text evidence="2 10">Belongs to the GSP L family.</text>
</comment>
<keyword evidence="9" id="KW-0472">Membrane</keyword>
<evidence type="ECO:0000256" key="2">
    <source>
        <dbReference type="ARBA" id="ARBA00005318"/>
    </source>
</evidence>
<dbReference type="Gene3D" id="3.30.1360.100">
    <property type="entry name" value="General secretion pathway protein M, EpsM"/>
    <property type="match status" value="1"/>
</dbReference>
<dbReference type="CDD" id="cd24017">
    <property type="entry name" value="ASKHA_T2SSL_N"/>
    <property type="match status" value="1"/>
</dbReference>
<reference evidence="13 14" key="1">
    <citation type="submission" date="2024-06" db="EMBL/GenBank/DDBJ databases">
        <authorList>
            <person name="Li F."/>
        </authorList>
    </citation>
    <scope>NUCLEOTIDE SEQUENCE [LARGE SCALE GENOMIC DNA]</scope>
    <source>
        <strain evidence="13 14">GXAS 311</strain>
    </source>
</reference>
<keyword evidence="6" id="KW-0812">Transmembrane</keyword>
<evidence type="ECO:0000256" key="1">
    <source>
        <dbReference type="ARBA" id="ARBA00004377"/>
    </source>
</evidence>
<feature type="domain" description="GspL cytoplasmic actin-ATPase-like" evidence="11">
    <location>
        <begin position="4"/>
        <end position="257"/>
    </location>
</feature>
<dbReference type="InterPro" id="IPR025691">
    <property type="entry name" value="GspL_pp_dom"/>
</dbReference>
<comment type="subcellular location">
    <subcellularLocation>
        <location evidence="1">Cell inner membrane</location>
        <topology evidence="1">Single-pass membrane protein</topology>
    </subcellularLocation>
</comment>
<dbReference type="InterPro" id="IPR007812">
    <property type="entry name" value="T2SS_protein-GspL"/>
</dbReference>
<evidence type="ECO:0000259" key="11">
    <source>
        <dbReference type="Pfam" id="PF05134"/>
    </source>
</evidence>
<evidence type="ECO:0000256" key="8">
    <source>
        <dbReference type="ARBA" id="ARBA00022989"/>
    </source>
</evidence>
<dbReference type="NCBIfam" id="TIGR01709">
    <property type="entry name" value="typeII_sec_gspL"/>
    <property type="match status" value="1"/>
</dbReference>
<evidence type="ECO:0000256" key="4">
    <source>
        <dbReference type="ARBA" id="ARBA00022475"/>
    </source>
</evidence>
<evidence type="ECO:0000256" key="9">
    <source>
        <dbReference type="ARBA" id="ARBA00023136"/>
    </source>
</evidence>
<evidence type="ECO:0000313" key="13">
    <source>
        <dbReference type="EMBL" id="MET1256725.1"/>
    </source>
</evidence>
<dbReference type="Proteomes" id="UP001548189">
    <property type="component" value="Unassembled WGS sequence"/>
</dbReference>
<evidence type="ECO:0000259" key="12">
    <source>
        <dbReference type="Pfam" id="PF12693"/>
    </source>
</evidence>
<dbReference type="InterPro" id="IPR043129">
    <property type="entry name" value="ATPase_NBD"/>
</dbReference>
<keyword evidence="4" id="KW-1003">Cell membrane</keyword>
<dbReference type="PIRSF" id="PIRSF015761">
    <property type="entry name" value="Protein_L"/>
    <property type="match status" value="1"/>
</dbReference>
<dbReference type="Gene3D" id="3.30.420.370">
    <property type="match status" value="1"/>
</dbReference>
<dbReference type="EMBL" id="JBEVCJ010000026">
    <property type="protein sequence ID" value="MET1256725.1"/>
    <property type="molecule type" value="Genomic_DNA"/>
</dbReference>
<dbReference type="Gene3D" id="3.30.420.380">
    <property type="match status" value="1"/>
</dbReference>
<dbReference type="SUPFAM" id="SSF53067">
    <property type="entry name" value="Actin-like ATPase domain"/>
    <property type="match status" value="1"/>
</dbReference>
<name>A0ABV2BXR2_9GAMM</name>
<accession>A0ABV2BXR2</accession>
<evidence type="ECO:0000256" key="5">
    <source>
        <dbReference type="ARBA" id="ARBA00022519"/>
    </source>
</evidence>